<dbReference type="InterPro" id="IPR032466">
    <property type="entry name" value="Metal_Hydrolase"/>
</dbReference>
<proteinExistence type="predicted"/>
<accession>A0A3G8M7H7</accession>
<dbReference type="InterPro" id="IPR006680">
    <property type="entry name" value="Amidohydro-rel"/>
</dbReference>
<dbReference type="AlphaFoldDB" id="A0A3G8M7H7"/>
<name>A0A3G8M7H7_9HYPH</name>
<keyword evidence="1" id="KW-0456">Lyase</keyword>
<dbReference type="Proteomes" id="UP000273982">
    <property type="component" value="Chromosome"/>
</dbReference>
<dbReference type="EMBL" id="CP034086">
    <property type="protein sequence ID" value="AZG77861.1"/>
    <property type="molecule type" value="Genomic_DNA"/>
</dbReference>
<sequence length="351" mass="40782">MPYEPSRISRRNSQDVGSLARLRGSRRRMIDAHLHVVDFVQETPGGPALLDHMDRANVDKAVIFGLPVRKLWNEYDREPPDYYLANDAHCYYYAYTDVIVAEMVRALPAEHQSRLYPLICGFNPVDRYAIRHVERLYEQYPDVWSGIGEMLLRHDDLTAFTFGENARANHRALYPIYEFAAHYDLPVLLHQNVTAVSKGDHPVYLFELEEALREFPRTRFIFAHCGMSRRVNAPFYYQMVERLLDQYPNVCVDYSWVIYDVAICPDCAPDENWLALTERHSERICLGSDLVAKFERLGPELQRYDVFLDQLSDKACADLCWRTAERIYGANKGKVNRAARPIAPDWDKIIA</sequence>
<evidence type="ECO:0000313" key="4">
    <source>
        <dbReference type="Proteomes" id="UP000273982"/>
    </source>
</evidence>
<dbReference type="KEGG" id="mros:EHO51_14600"/>
<dbReference type="SUPFAM" id="SSF51556">
    <property type="entry name" value="Metallo-dependent hydrolases"/>
    <property type="match status" value="1"/>
</dbReference>
<reference evidence="3 4" key="1">
    <citation type="submission" date="2018-11" db="EMBL/GenBank/DDBJ databases">
        <title>Genome squencing of methanotrophic bacteria isolated from alkaline groundwater in Korea.</title>
        <authorList>
            <person name="Nguyen L.N."/>
        </authorList>
    </citation>
    <scope>NUCLEOTIDE SEQUENCE [LARGE SCALE GENOMIC DNA]</scope>
    <source>
        <strain evidence="3 4">GW6</strain>
    </source>
</reference>
<dbReference type="GO" id="GO:0016831">
    <property type="term" value="F:carboxy-lyase activity"/>
    <property type="evidence" value="ECO:0007669"/>
    <property type="project" value="InterPro"/>
</dbReference>
<gene>
    <name evidence="3" type="ORF">EHO51_14600</name>
</gene>
<dbReference type="InterPro" id="IPR032465">
    <property type="entry name" value="ACMSD"/>
</dbReference>
<dbReference type="GO" id="GO:0016787">
    <property type="term" value="F:hydrolase activity"/>
    <property type="evidence" value="ECO:0007669"/>
    <property type="project" value="UniProtKB-KW"/>
</dbReference>
<dbReference type="PANTHER" id="PTHR21240:SF19">
    <property type="entry name" value="CATALYTIC_ HYDROLASE"/>
    <property type="match status" value="1"/>
</dbReference>
<dbReference type="PANTHER" id="PTHR21240">
    <property type="entry name" value="2-AMINO-3-CARBOXYLMUCONATE-6-SEMIALDEHYDE DECARBOXYLASE"/>
    <property type="match status" value="1"/>
</dbReference>
<dbReference type="Gene3D" id="3.20.20.140">
    <property type="entry name" value="Metal-dependent hydrolases"/>
    <property type="match status" value="1"/>
</dbReference>
<organism evidence="3 4">
    <name type="scientific">Methylocystis rosea</name>
    <dbReference type="NCBI Taxonomy" id="173366"/>
    <lineage>
        <taxon>Bacteria</taxon>
        <taxon>Pseudomonadati</taxon>
        <taxon>Pseudomonadota</taxon>
        <taxon>Alphaproteobacteria</taxon>
        <taxon>Hyphomicrobiales</taxon>
        <taxon>Methylocystaceae</taxon>
        <taxon>Methylocystis</taxon>
    </lineage>
</organism>
<evidence type="ECO:0000256" key="1">
    <source>
        <dbReference type="ARBA" id="ARBA00023239"/>
    </source>
</evidence>
<dbReference type="Pfam" id="PF04909">
    <property type="entry name" value="Amidohydro_2"/>
    <property type="match status" value="1"/>
</dbReference>
<dbReference type="RefSeq" id="WP_124739496.1">
    <property type="nucleotide sequence ID" value="NZ_CP034086.1"/>
</dbReference>
<evidence type="ECO:0000259" key="2">
    <source>
        <dbReference type="Pfam" id="PF04909"/>
    </source>
</evidence>
<keyword evidence="3" id="KW-0378">Hydrolase</keyword>
<evidence type="ECO:0000313" key="3">
    <source>
        <dbReference type="EMBL" id="AZG77861.1"/>
    </source>
</evidence>
<protein>
    <submittedName>
        <fullName evidence="3">Amidohydrolase</fullName>
    </submittedName>
</protein>
<feature type="domain" description="Amidohydrolase-related" evidence="2">
    <location>
        <begin position="167"/>
        <end position="329"/>
    </location>
</feature>